<sequence>MVDAGELDPWIKLEGPLNFRDLGGYSTISGQRVRPRLVYRADNLALLTATDVTRLEYLGLRTVIDLRSAEEAERLGRFPVDQYSQPVTYTHLSVVEDVVGVRDPSVDDQTYLNSRYQHLMERGSATISSIFHIFAKRESYPLVFHCVAGKDRTGVVAALLLDLLGVPDETIAADYQLTDRATRAWFERMQRTRPEEIISIRQLPQILFSSNPQTILFLLDRIRKSSGSVEEWLMTLGITTGEIRSIRDLLLGVAESV</sequence>
<evidence type="ECO:0000313" key="3">
    <source>
        <dbReference type="EMBL" id="KJE76435.1"/>
    </source>
</evidence>
<dbReference type="EMBL" id="JXUW01000016">
    <property type="protein sequence ID" value="KJE76435.1"/>
    <property type="molecule type" value="Genomic_DNA"/>
</dbReference>
<comment type="similarity">
    <text evidence="1">Belongs to the protein-tyrosine phosphatase family.</text>
</comment>
<feature type="domain" description="Tyrosine specific protein phosphatases" evidence="2">
    <location>
        <begin position="117"/>
        <end position="204"/>
    </location>
</feature>
<comment type="caution">
    <text evidence="3">The sequence shown here is derived from an EMBL/GenBank/DDBJ whole genome shotgun (WGS) entry which is preliminary data.</text>
</comment>
<organism evidence="3 4">
    <name type="scientific">Ferrimicrobium acidiphilum DSM 19497</name>
    <dbReference type="NCBI Taxonomy" id="1121877"/>
    <lineage>
        <taxon>Bacteria</taxon>
        <taxon>Bacillati</taxon>
        <taxon>Actinomycetota</taxon>
        <taxon>Acidimicrobiia</taxon>
        <taxon>Acidimicrobiales</taxon>
        <taxon>Acidimicrobiaceae</taxon>
        <taxon>Ferrimicrobium</taxon>
    </lineage>
</organism>
<keyword evidence="3" id="KW-0378">Hydrolase</keyword>
<dbReference type="eggNOG" id="COG2365">
    <property type="taxonomic scope" value="Bacteria"/>
</dbReference>
<dbReference type="SUPFAM" id="SSF52799">
    <property type="entry name" value="(Phosphotyrosine protein) phosphatases II"/>
    <property type="match status" value="1"/>
</dbReference>
<dbReference type="PROSITE" id="PS00383">
    <property type="entry name" value="TYR_PHOSPHATASE_1"/>
    <property type="match status" value="1"/>
</dbReference>
<evidence type="ECO:0000313" key="4">
    <source>
        <dbReference type="Proteomes" id="UP000032336"/>
    </source>
</evidence>
<dbReference type="Gene3D" id="3.90.190.10">
    <property type="entry name" value="Protein tyrosine phosphatase superfamily"/>
    <property type="match status" value="1"/>
</dbReference>
<dbReference type="PANTHER" id="PTHR31126:SF1">
    <property type="entry name" value="TYROSINE SPECIFIC PROTEIN PHOSPHATASES DOMAIN-CONTAINING PROTEIN"/>
    <property type="match status" value="1"/>
</dbReference>
<dbReference type="EC" id="3.1.3.48" evidence="3"/>
<proteinExistence type="inferred from homology"/>
<dbReference type="PATRIC" id="fig|1121877.4.peg.1993"/>
<dbReference type="PANTHER" id="PTHR31126">
    <property type="entry name" value="TYROSINE-PROTEIN PHOSPHATASE"/>
    <property type="match status" value="1"/>
</dbReference>
<dbReference type="GO" id="GO:0004725">
    <property type="term" value="F:protein tyrosine phosphatase activity"/>
    <property type="evidence" value="ECO:0007669"/>
    <property type="project" value="UniProtKB-EC"/>
</dbReference>
<evidence type="ECO:0000259" key="2">
    <source>
        <dbReference type="PROSITE" id="PS50056"/>
    </source>
</evidence>
<name>A0A0D8FT30_9ACTN</name>
<dbReference type="InterPro" id="IPR000387">
    <property type="entry name" value="Tyr_Pase_dom"/>
</dbReference>
<evidence type="ECO:0000256" key="1">
    <source>
        <dbReference type="ARBA" id="ARBA00009580"/>
    </source>
</evidence>
<dbReference type="InterPro" id="IPR029021">
    <property type="entry name" value="Prot-tyrosine_phosphatase-like"/>
</dbReference>
<dbReference type="AlphaFoldDB" id="A0A0D8FT30"/>
<dbReference type="PROSITE" id="PS50056">
    <property type="entry name" value="TYR_PHOSPHATASE_2"/>
    <property type="match status" value="1"/>
</dbReference>
<protein>
    <submittedName>
        <fullName evidence="3">Tyrosine-protein phosphatase</fullName>
        <ecNumber evidence="3">3.1.3.48</ecNumber>
    </submittedName>
</protein>
<reference evidence="3 4" key="1">
    <citation type="submission" date="2015-01" db="EMBL/GenBank/DDBJ databases">
        <title>Draft genome of the acidophilic iron oxidizer Ferrimicrobium acidiphilum strain T23.</title>
        <authorList>
            <person name="Poehlein A."/>
            <person name="Eisen S."/>
            <person name="Schloemann M."/>
            <person name="Johnson B.D."/>
            <person name="Daniel R."/>
            <person name="Muehling M."/>
        </authorList>
    </citation>
    <scope>NUCLEOTIDE SEQUENCE [LARGE SCALE GENOMIC DNA]</scope>
    <source>
        <strain evidence="3 4">T23</strain>
    </source>
</reference>
<keyword evidence="4" id="KW-1185">Reference proteome</keyword>
<dbReference type="InterPro" id="IPR016130">
    <property type="entry name" value="Tyr_Pase_AS"/>
</dbReference>
<dbReference type="Proteomes" id="UP000032336">
    <property type="component" value="Unassembled WGS sequence"/>
</dbReference>
<dbReference type="InterPro" id="IPR026893">
    <property type="entry name" value="Tyr/Ser_Pase_IphP-type"/>
</dbReference>
<dbReference type="STRING" id="1121877.FEAC_17970"/>
<gene>
    <name evidence="3" type="primary">iphP1</name>
    <name evidence="3" type="ORF">FEAC_17970</name>
</gene>
<dbReference type="Pfam" id="PF13350">
    <property type="entry name" value="Y_phosphatase3"/>
    <property type="match status" value="1"/>
</dbReference>
<accession>A0A0D8FT30</accession>